<dbReference type="InterPro" id="IPR001810">
    <property type="entry name" value="F-box_dom"/>
</dbReference>
<dbReference type="VEuPathDB" id="FungiDB:BD410DRAFT_782245"/>
<dbReference type="Pfam" id="PF00646">
    <property type="entry name" value="F-box"/>
    <property type="match status" value="1"/>
</dbReference>
<evidence type="ECO:0000313" key="3">
    <source>
        <dbReference type="Proteomes" id="UP000294933"/>
    </source>
</evidence>
<dbReference type="InterPro" id="IPR036047">
    <property type="entry name" value="F-box-like_dom_sf"/>
</dbReference>
<gene>
    <name evidence="2" type="ORF">BD410DRAFT_782245</name>
</gene>
<feature type="domain" description="F-box" evidence="1">
    <location>
        <begin position="2"/>
        <end position="48"/>
    </location>
</feature>
<accession>A0A4Y7QN29</accession>
<dbReference type="STRING" id="50990.A0A4Y7QN29"/>
<organism evidence="2 3">
    <name type="scientific">Rickenella mellea</name>
    <dbReference type="NCBI Taxonomy" id="50990"/>
    <lineage>
        <taxon>Eukaryota</taxon>
        <taxon>Fungi</taxon>
        <taxon>Dikarya</taxon>
        <taxon>Basidiomycota</taxon>
        <taxon>Agaricomycotina</taxon>
        <taxon>Agaricomycetes</taxon>
        <taxon>Hymenochaetales</taxon>
        <taxon>Rickenellaceae</taxon>
        <taxon>Rickenella</taxon>
    </lineage>
</organism>
<dbReference type="OrthoDB" id="2745718at2759"/>
<protein>
    <recommendedName>
        <fullName evidence="1">F-box domain-containing protein</fullName>
    </recommendedName>
</protein>
<keyword evidence="3" id="KW-1185">Reference proteome</keyword>
<sequence>MNVNLCDLPTELLTNILLKLDFLSLLRVQPVNRLIYAIIKEHKVLQYTIELGIAGMVDGPADASLTTEERLRGLEHYQKMWRHLTWSKHDVIPMEGGNIWELAGGVLAQGKPPTQIGSTDMVFNQLPSPTRRIEARSWSLHFDVHVRDFTIDPFQDLIVLISETYVQASEDWCISLHFRTMSSNHNHPLAKAPLIRCSVPDSPGSYVIAVCQTYVGLLCSMSMRNFEVDGSDMRFFIWDWCTGQVQVDQAEDIYSFAFLSNRHVLIAIPTREDPPEDTEVSAALVIVDFQKRAALSSQTCFVVSSFHLPEISEGFGIRDVLIRSDPSFSFGQQGDDSTPSAPFQLSPENRIFVITFELSNTRKRPILVVPLSTFVPHLNNVPVESSISERWRQLGVRWSDWGSQGSRMLTLHNPLSLTWVCYVYGSRFVYHTPGNGLSMVFDFNPWSVHSKPDDRSEMRVINWPTTINLDHFSERVTTHLPFTAIMIHGIDRSFTSAGMLTEDHLITVDDLTQREFHVHVF</sequence>
<dbReference type="EMBL" id="ML170158">
    <property type="protein sequence ID" value="TDL28269.1"/>
    <property type="molecule type" value="Genomic_DNA"/>
</dbReference>
<dbReference type="Proteomes" id="UP000294933">
    <property type="component" value="Unassembled WGS sequence"/>
</dbReference>
<name>A0A4Y7QN29_9AGAM</name>
<dbReference type="AlphaFoldDB" id="A0A4Y7QN29"/>
<evidence type="ECO:0000259" key="1">
    <source>
        <dbReference type="PROSITE" id="PS50181"/>
    </source>
</evidence>
<dbReference type="SUPFAM" id="SSF81383">
    <property type="entry name" value="F-box domain"/>
    <property type="match status" value="1"/>
</dbReference>
<evidence type="ECO:0000313" key="2">
    <source>
        <dbReference type="EMBL" id="TDL28269.1"/>
    </source>
</evidence>
<reference evidence="2 3" key="1">
    <citation type="submission" date="2018-06" db="EMBL/GenBank/DDBJ databases">
        <title>A transcriptomic atlas of mushroom development highlights an independent origin of complex multicellularity.</title>
        <authorList>
            <consortium name="DOE Joint Genome Institute"/>
            <person name="Krizsan K."/>
            <person name="Almasi E."/>
            <person name="Merenyi Z."/>
            <person name="Sahu N."/>
            <person name="Viragh M."/>
            <person name="Koszo T."/>
            <person name="Mondo S."/>
            <person name="Kiss B."/>
            <person name="Balint B."/>
            <person name="Kues U."/>
            <person name="Barry K."/>
            <person name="Hegedus J.C."/>
            <person name="Henrissat B."/>
            <person name="Johnson J."/>
            <person name="Lipzen A."/>
            <person name="Ohm R."/>
            <person name="Nagy I."/>
            <person name="Pangilinan J."/>
            <person name="Yan J."/>
            <person name="Xiong Y."/>
            <person name="Grigoriev I.V."/>
            <person name="Hibbett D.S."/>
            <person name="Nagy L.G."/>
        </authorList>
    </citation>
    <scope>NUCLEOTIDE SEQUENCE [LARGE SCALE GENOMIC DNA]</scope>
    <source>
        <strain evidence="2 3">SZMC22713</strain>
    </source>
</reference>
<proteinExistence type="predicted"/>
<dbReference type="PROSITE" id="PS50181">
    <property type="entry name" value="FBOX"/>
    <property type="match status" value="1"/>
</dbReference>
<dbReference type="SMART" id="SM00256">
    <property type="entry name" value="FBOX"/>
    <property type="match status" value="1"/>
</dbReference>